<keyword evidence="8" id="KW-0131">Cell cycle</keyword>
<accession>A0A4Q9DMH5</accession>
<dbReference type="GO" id="GO:0000921">
    <property type="term" value="P:septin ring assembly"/>
    <property type="evidence" value="ECO:0007669"/>
    <property type="project" value="InterPro"/>
</dbReference>
<feature type="region of interest" description="Disordered" evidence="10">
    <location>
        <begin position="178"/>
        <end position="228"/>
    </location>
</feature>
<feature type="domain" description="TPM" evidence="12">
    <location>
        <begin position="44"/>
        <end position="168"/>
    </location>
</feature>
<dbReference type="GO" id="GO:0000917">
    <property type="term" value="P:division septum assembly"/>
    <property type="evidence" value="ECO:0007669"/>
    <property type="project" value="UniProtKB-KW"/>
</dbReference>
<protein>
    <recommendedName>
        <fullName evidence="12">TPM domain-containing protein</fullName>
    </recommendedName>
</protein>
<dbReference type="Pfam" id="PF06160">
    <property type="entry name" value="EzrA"/>
    <property type="match status" value="1"/>
</dbReference>
<keyword evidence="6 11" id="KW-0472">Membrane</keyword>
<feature type="compositionally biased region" description="Low complexity" evidence="10">
    <location>
        <begin position="844"/>
        <end position="879"/>
    </location>
</feature>
<dbReference type="Proteomes" id="UP000293142">
    <property type="component" value="Unassembled WGS sequence"/>
</dbReference>
<keyword evidence="4 11" id="KW-1133">Transmembrane helix</keyword>
<dbReference type="InterPro" id="IPR010379">
    <property type="entry name" value="EzrA"/>
</dbReference>
<dbReference type="EMBL" id="SIRE01000019">
    <property type="protein sequence ID" value="TBL74623.1"/>
    <property type="molecule type" value="Genomic_DNA"/>
</dbReference>
<evidence type="ECO:0000313" key="13">
    <source>
        <dbReference type="EMBL" id="TBL74623.1"/>
    </source>
</evidence>
<keyword evidence="5 9" id="KW-0175">Coiled coil</keyword>
<feature type="coiled-coil region" evidence="9">
    <location>
        <begin position="308"/>
        <end position="359"/>
    </location>
</feature>
<evidence type="ECO:0000256" key="9">
    <source>
        <dbReference type="SAM" id="Coils"/>
    </source>
</evidence>
<evidence type="ECO:0000256" key="11">
    <source>
        <dbReference type="SAM" id="Phobius"/>
    </source>
</evidence>
<reference evidence="13 14" key="1">
    <citation type="submission" date="2019-02" db="EMBL/GenBank/DDBJ databases">
        <title>Paenibacillus sp. nov., isolated from surface-sterilized tissue of Thalictrum simplex L.</title>
        <authorList>
            <person name="Tuo L."/>
        </authorList>
    </citation>
    <scope>NUCLEOTIDE SEQUENCE [LARGE SCALE GENOMIC DNA]</scope>
    <source>
        <strain evidence="13 14">N2SHLJ1</strain>
    </source>
</reference>
<feature type="coiled-coil region" evidence="9">
    <location>
        <begin position="731"/>
        <end position="758"/>
    </location>
</feature>
<keyword evidence="7" id="KW-0717">Septation</keyword>
<feature type="region of interest" description="Disordered" evidence="10">
    <location>
        <begin position="806"/>
        <end position="879"/>
    </location>
</feature>
<keyword evidence="3 11" id="KW-0812">Transmembrane</keyword>
<sequence>MRGHTYKTDGSNKRILSVVLILVLSLLIGTVCLAADTPARKGYVTDPVGVFSKEDAAKLEKELPAKKLKVSVLTGTNLSETNSDALAKDAYTKWGLKSDSAVVVITTKPNLVTVYYDNAELKNAVNALPDSGKKDDKKLKQLIDKEFVPFANKGKLADGVLAISDALSGLLKAPAPAASPAPAAPPANAQSAPPAVDKSSSANPAQPTAKPAPAAGGSEGPAKSTPIAAEKAKGSSKFGFIILLIVIALIVIYAIYAIRKRTALKAQAAELLSRNREVWEKISAVLDHSLITSDLEQGFVEAKTKTMLSGVKDEADTLKTSINETNQRLRGFAPPYLIFASAQNDLNDASASIDSYESECGRIGAAFDEIVTAGKMVKEISSHVNTQMVQLQASIAQWRTQSGYPLESMTMRVEQAKAKAADAENNDDFDVMQAKDEIQEAAQLLAGVDGDIQALPLCLEKVPALPREIDHVQSEMDAIKRKERLLLAEYNPFDVFPAAKQHYEHAFQQLQSGYATEAARIVNETLDHLNEARKSLTAIAEQRDKNNGDMDEAERRLAELLHSDARFNSEIDRLTHAFAGKHWNDLPPLFADLKREAAAEKSRIPQLRTWNGDNVQMYSKAAAELASLLAGIGKLEETRQEALARFESLAQKEKEYQSAFAESKSQFHQSLSLLETSGMANNDALSPLRQNVQRRIANTDALFVNRPVDLDDVHYQLQQIKADVQSFDNHVHDSIRQKKEAEARLRELTSMYASSRSRYRNHSRLTSYSHGYDNAMHEASRLLGMGFYAEAIVQMNQANTMLSEMETEHNRIVREEEEAQRREAERRAEAEAAAERDRRRSEDSATSSWGNDSSSNSSSDSATSSWGNDSGSSGSNDNK</sequence>
<evidence type="ECO:0000256" key="1">
    <source>
        <dbReference type="ARBA" id="ARBA00004162"/>
    </source>
</evidence>
<feature type="compositionally biased region" description="Low complexity" evidence="10">
    <location>
        <begin position="202"/>
        <end position="224"/>
    </location>
</feature>
<proteinExistence type="predicted"/>
<feature type="compositionally biased region" description="Low complexity" evidence="10">
    <location>
        <begin position="186"/>
        <end position="195"/>
    </location>
</feature>
<evidence type="ECO:0000256" key="8">
    <source>
        <dbReference type="ARBA" id="ARBA00023306"/>
    </source>
</evidence>
<evidence type="ECO:0000256" key="6">
    <source>
        <dbReference type="ARBA" id="ARBA00023136"/>
    </source>
</evidence>
<dbReference type="GO" id="GO:0005886">
    <property type="term" value="C:plasma membrane"/>
    <property type="evidence" value="ECO:0007669"/>
    <property type="project" value="UniProtKB-SubCell"/>
</dbReference>
<keyword evidence="2" id="KW-0132">Cell division</keyword>
<organism evidence="13 14">
    <name type="scientific">Paenibacillus thalictri</name>
    <dbReference type="NCBI Taxonomy" id="2527873"/>
    <lineage>
        <taxon>Bacteria</taxon>
        <taxon>Bacillati</taxon>
        <taxon>Bacillota</taxon>
        <taxon>Bacilli</taxon>
        <taxon>Bacillales</taxon>
        <taxon>Paenibacillaceae</taxon>
        <taxon>Paenibacillus</taxon>
    </lineage>
</organism>
<dbReference type="GO" id="GO:0005940">
    <property type="term" value="C:septin ring"/>
    <property type="evidence" value="ECO:0007669"/>
    <property type="project" value="InterPro"/>
</dbReference>
<evidence type="ECO:0000259" key="12">
    <source>
        <dbReference type="Pfam" id="PF04536"/>
    </source>
</evidence>
<evidence type="ECO:0000256" key="5">
    <source>
        <dbReference type="ARBA" id="ARBA00023054"/>
    </source>
</evidence>
<dbReference type="RefSeq" id="WP_165452610.1">
    <property type="nucleotide sequence ID" value="NZ_SIRE01000019.1"/>
</dbReference>
<dbReference type="Gene3D" id="3.10.310.50">
    <property type="match status" value="1"/>
</dbReference>
<gene>
    <name evidence="13" type="ORF">EYB31_25230</name>
</gene>
<evidence type="ECO:0000256" key="10">
    <source>
        <dbReference type="SAM" id="MobiDB-lite"/>
    </source>
</evidence>
<evidence type="ECO:0000313" key="14">
    <source>
        <dbReference type="Proteomes" id="UP000293142"/>
    </source>
</evidence>
<feature type="transmembrane region" description="Helical" evidence="11">
    <location>
        <begin position="238"/>
        <end position="258"/>
    </location>
</feature>
<evidence type="ECO:0000256" key="7">
    <source>
        <dbReference type="ARBA" id="ARBA00023210"/>
    </source>
</evidence>
<dbReference type="AlphaFoldDB" id="A0A4Q9DMH5"/>
<dbReference type="Pfam" id="PF04536">
    <property type="entry name" value="TPM_phosphatase"/>
    <property type="match status" value="1"/>
</dbReference>
<name>A0A4Q9DMH5_9BACL</name>
<feature type="compositionally biased region" description="Basic and acidic residues" evidence="10">
    <location>
        <begin position="806"/>
        <end position="843"/>
    </location>
</feature>
<comment type="caution">
    <text evidence="13">The sequence shown here is derived from an EMBL/GenBank/DDBJ whole genome shotgun (WGS) entry which is preliminary data.</text>
</comment>
<evidence type="ECO:0000256" key="2">
    <source>
        <dbReference type="ARBA" id="ARBA00022618"/>
    </source>
</evidence>
<dbReference type="InterPro" id="IPR007621">
    <property type="entry name" value="TPM_dom"/>
</dbReference>
<evidence type="ECO:0000256" key="3">
    <source>
        <dbReference type="ARBA" id="ARBA00022692"/>
    </source>
</evidence>
<keyword evidence="14" id="KW-1185">Reference proteome</keyword>
<evidence type="ECO:0000256" key="4">
    <source>
        <dbReference type="ARBA" id="ARBA00022989"/>
    </source>
</evidence>
<comment type="subcellular location">
    <subcellularLocation>
        <location evidence="1">Cell membrane</location>
        <topology evidence="1">Single-pass membrane protein</topology>
    </subcellularLocation>
</comment>